<keyword evidence="2" id="KW-1185">Reference proteome</keyword>
<name>A0A4Z2IAA0_9TELE</name>
<comment type="caution">
    <text evidence="1">The sequence shown here is derived from an EMBL/GenBank/DDBJ whole genome shotgun (WGS) entry which is preliminary data.</text>
</comment>
<evidence type="ECO:0000313" key="1">
    <source>
        <dbReference type="EMBL" id="TNN74999.1"/>
    </source>
</evidence>
<protein>
    <submittedName>
        <fullName evidence="1">Uncharacterized protein</fullName>
    </submittedName>
</protein>
<dbReference type="Proteomes" id="UP000314294">
    <property type="component" value="Unassembled WGS sequence"/>
</dbReference>
<reference evidence="1 2" key="1">
    <citation type="submission" date="2019-03" db="EMBL/GenBank/DDBJ databases">
        <title>First draft genome of Liparis tanakae, snailfish: a comprehensive survey of snailfish specific genes.</title>
        <authorList>
            <person name="Kim W."/>
            <person name="Song I."/>
            <person name="Jeong J.-H."/>
            <person name="Kim D."/>
            <person name="Kim S."/>
            <person name="Ryu S."/>
            <person name="Song J.Y."/>
            <person name="Lee S.K."/>
        </authorList>
    </citation>
    <scope>NUCLEOTIDE SEQUENCE [LARGE SCALE GENOMIC DNA]</scope>
    <source>
        <tissue evidence="1">Muscle</tissue>
    </source>
</reference>
<dbReference type="EMBL" id="SRLO01000108">
    <property type="protein sequence ID" value="TNN74999.1"/>
    <property type="molecule type" value="Genomic_DNA"/>
</dbReference>
<organism evidence="1 2">
    <name type="scientific">Liparis tanakae</name>
    <name type="common">Tanaka's snailfish</name>
    <dbReference type="NCBI Taxonomy" id="230148"/>
    <lineage>
        <taxon>Eukaryota</taxon>
        <taxon>Metazoa</taxon>
        <taxon>Chordata</taxon>
        <taxon>Craniata</taxon>
        <taxon>Vertebrata</taxon>
        <taxon>Euteleostomi</taxon>
        <taxon>Actinopterygii</taxon>
        <taxon>Neopterygii</taxon>
        <taxon>Teleostei</taxon>
        <taxon>Neoteleostei</taxon>
        <taxon>Acanthomorphata</taxon>
        <taxon>Eupercaria</taxon>
        <taxon>Perciformes</taxon>
        <taxon>Cottioidei</taxon>
        <taxon>Cottales</taxon>
        <taxon>Liparidae</taxon>
        <taxon>Liparis</taxon>
    </lineage>
</organism>
<dbReference type="AlphaFoldDB" id="A0A4Z2IAA0"/>
<accession>A0A4Z2IAA0</accession>
<evidence type="ECO:0000313" key="2">
    <source>
        <dbReference type="Proteomes" id="UP000314294"/>
    </source>
</evidence>
<gene>
    <name evidence="1" type="ORF">EYF80_014745</name>
</gene>
<sequence length="77" mass="9033">MHGLRNGRQVLLPSHYYRQHIRSFMHKGGTREENNASLFLLSGIWELLVRENNRVFPQTARASQLGVRIETVQPTYR</sequence>
<proteinExistence type="predicted"/>